<organism evidence="1 2">
    <name type="scientific">Marchantia polymorpha subsp. ruderalis</name>
    <dbReference type="NCBI Taxonomy" id="1480154"/>
    <lineage>
        <taxon>Eukaryota</taxon>
        <taxon>Viridiplantae</taxon>
        <taxon>Streptophyta</taxon>
        <taxon>Embryophyta</taxon>
        <taxon>Marchantiophyta</taxon>
        <taxon>Marchantiopsida</taxon>
        <taxon>Marchantiidae</taxon>
        <taxon>Marchantiales</taxon>
        <taxon>Marchantiaceae</taxon>
        <taxon>Marchantia</taxon>
    </lineage>
</organism>
<gene>
    <name evidence="1" type="ORF">AXG93_4492s1020</name>
</gene>
<dbReference type="AlphaFoldDB" id="A0A176W6X4"/>
<reference evidence="1" key="1">
    <citation type="submission" date="2016-03" db="EMBL/GenBank/DDBJ databases">
        <title>Mechanisms controlling the formation of the plant cell surface in tip-growing cells are functionally conserved among land plants.</title>
        <authorList>
            <person name="Honkanen S."/>
            <person name="Jones V.A."/>
            <person name="Morieri G."/>
            <person name="Champion C."/>
            <person name="Hetherington A.J."/>
            <person name="Kelly S."/>
            <person name="Saint-Marcoux D."/>
            <person name="Proust H."/>
            <person name="Prescott H."/>
            <person name="Dolan L."/>
        </authorList>
    </citation>
    <scope>NUCLEOTIDE SEQUENCE [LARGE SCALE GENOMIC DNA]</scope>
    <source>
        <tissue evidence="1">Whole gametophyte</tissue>
    </source>
</reference>
<proteinExistence type="predicted"/>
<dbReference type="EMBL" id="LVLJ01001744">
    <property type="protein sequence ID" value="OAE28212.1"/>
    <property type="molecule type" value="Genomic_DNA"/>
</dbReference>
<evidence type="ECO:0000313" key="1">
    <source>
        <dbReference type="EMBL" id="OAE28212.1"/>
    </source>
</evidence>
<accession>A0A176W6X4</accession>
<name>A0A176W6X4_MARPO</name>
<dbReference type="Proteomes" id="UP000077202">
    <property type="component" value="Unassembled WGS sequence"/>
</dbReference>
<dbReference type="InterPro" id="IPR036965">
    <property type="entry name" value="Terpene_synth_N_sf"/>
</dbReference>
<dbReference type="InterPro" id="IPR008930">
    <property type="entry name" value="Terpenoid_cyclase/PrenylTrfase"/>
</dbReference>
<protein>
    <submittedName>
        <fullName evidence="1">Uncharacterized protein</fullName>
    </submittedName>
</protein>
<keyword evidence="2" id="KW-1185">Reference proteome</keyword>
<sequence>MRILLETPLVRFPSSQDDVPLAYAVELAQLEKVANEVRAVFSPSYVPSITLSAVSVRWFNEIGHIIIRLLEVVEKYKGDWQTFAAEVNQALTSTFSMYRAGQTCYSGEFILMEGAEWAREFLVEKSNKQGPNYHDKWAIGKDIAGEVDSELDDSNEQEGA</sequence>
<dbReference type="SUPFAM" id="SSF48239">
    <property type="entry name" value="Terpenoid cyclases/Protein prenyltransferases"/>
    <property type="match status" value="1"/>
</dbReference>
<dbReference type="Gene3D" id="1.50.10.130">
    <property type="entry name" value="Terpene synthase, N-terminal domain"/>
    <property type="match status" value="1"/>
</dbReference>
<dbReference type="GO" id="GO:0010333">
    <property type="term" value="F:terpene synthase activity"/>
    <property type="evidence" value="ECO:0007669"/>
    <property type="project" value="InterPro"/>
</dbReference>
<evidence type="ECO:0000313" key="2">
    <source>
        <dbReference type="Proteomes" id="UP000077202"/>
    </source>
</evidence>
<comment type="caution">
    <text evidence="1">The sequence shown here is derived from an EMBL/GenBank/DDBJ whole genome shotgun (WGS) entry which is preliminary data.</text>
</comment>